<dbReference type="PROSITE" id="PS51153">
    <property type="entry name" value="RPW8"/>
    <property type="match status" value="1"/>
</dbReference>
<dbReference type="Pfam" id="PF05659">
    <property type="entry name" value="RPW8"/>
    <property type="match status" value="1"/>
</dbReference>
<accession>A0AAV6K4J4</accession>
<dbReference type="Proteomes" id="UP000823749">
    <property type="component" value="Chromosome 5"/>
</dbReference>
<dbReference type="PANTHER" id="PTHR23070">
    <property type="entry name" value="BCS1 AAA-TYPE ATPASE"/>
    <property type="match status" value="1"/>
</dbReference>
<sequence length="1183" mass="132244">MDHCGTNQVFDAVDPCSTTNLKTSETLSNFMAPSRKREEPNSELSLGPSSTERFKDEAIPDIRKSFFTITSPDITAEVCGADAKLFPPEVCGADVVGAFLGAVFGEVLKIVEEVTIKAVEFKPLLNRLQLTLNQIAPFIKDIEKLDWVLDWPQIETLRLADKLEEGKRLVQKCAKVRWWNLSAKTLYANRLIAFDRSLVSFFNIVVTAQISRDSRKIQEKVNEIDGRLERIMTRVGGGGGVQQEALPPTTAELSPYVDDCDDFEDPPTTAELSPYVVDCDDFEDPPTTAELSPYVVDCDDFEDFDDVDDSDDIDRSAGMLPNLEDEFVYGLLSSYGDERIIVSTTNHRDRHDAALLPLVNVDSYIHTSAPQPIALPDGGEIVQLESSEQKPLVDFDATNNRSCQREASMRPCMTESVLSLVDSVTRISSTDFDAPENRAHLVRAHQSGPIVFNSEKEDAGEGLNGECLTKSVLSSESSDDSTKQNSLPEFDDIENKVVKVYARRGRGCCHSMELEQVVTFAKLGTDPENEGIISDLLRFVRDKEFYKSIGKAWKRGYLFNDSPGTDRSGLIAAMANCLEFDIYDLDLTGLSSISELTHVLVSIRNRSFVVIKDFDHWIGMLPNLKNELTLSVIYDPGIHTTDSLAWKSFKVLETLPTWEQPNDCVPLLSLGRLTLKGCVQEEKSPDLPTVMQINGVEHRVKKLPTCLGGLTAQCSIPDSDLFVLDSNARKPFEERQELQFHTPDSLAWKSFEELNVLPLCKQSNCIRHVVPQRILALKHWVRLKKSQDLPGTVQMNCSRGLTTQSGDLLINMEKGIHLPHVRRHHVMSKLGWRVNRLVKIRRQMSVDEILWVRQIALNTESGLIMVSRPPDQHGERNTSTARETPSHNVQTRIEGVPVGQNQEANEFRQDFTENGLLIGIVKIPPFHDSYPGNYPIDYKERENAGSSFGWPSQVNDQSTLSNPHVVFPQAELFLDGHISGPSNSAFPTRSDQAAPSQHVSQVNDQSTLSNPHVVFPQAELFSDGHISGPSNSAFPTWSDQAAPSQHVEGQSMPSTVYPDDNAFVFSSQEPIPGGHAFESLNRIVTIKACYGEHTKYKFLFPLTWGIDDLKKEVSKRLNVEVDRFEVKYKDQDQDLISIVCNEDLMLYLWSSQGIDEIKVLVLDKVGGTQNFCEKCGSSMQTRA</sequence>
<proteinExistence type="predicted"/>
<evidence type="ECO:0000313" key="4">
    <source>
        <dbReference type="EMBL" id="KAG5547259.1"/>
    </source>
</evidence>
<dbReference type="InterPro" id="IPR053793">
    <property type="entry name" value="PB1-like"/>
</dbReference>
<name>A0AAV6K4J4_9ERIC</name>
<feature type="region of interest" description="Disordered" evidence="1">
    <location>
        <begin position="31"/>
        <end position="52"/>
    </location>
</feature>
<evidence type="ECO:0000259" key="2">
    <source>
        <dbReference type="PROSITE" id="PS51153"/>
    </source>
</evidence>
<dbReference type="InterPro" id="IPR008808">
    <property type="entry name" value="Powdery_mildew-R_dom"/>
</dbReference>
<feature type="compositionally biased region" description="Polar residues" evidence="1">
    <location>
        <begin position="42"/>
        <end position="51"/>
    </location>
</feature>
<dbReference type="SMART" id="SM00666">
    <property type="entry name" value="PB1"/>
    <property type="match status" value="1"/>
</dbReference>
<dbReference type="SUPFAM" id="SSF54277">
    <property type="entry name" value="CAD &amp; PB1 domains"/>
    <property type="match status" value="1"/>
</dbReference>
<evidence type="ECO:0000313" key="5">
    <source>
        <dbReference type="Proteomes" id="UP000823749"/>
    </source>
</evidence>
<evidence type="ECO:0000256" key="1">
    <source>
        <dbReference type="SAM" id="MobiDB-lite"/>
    </source>
</evidence>
<dbReference type="SUPFAM" id="SSF52540">
    <property type="entry name" value="P-loop containing nucleoside triphosphate hydrolases"/>
    <property type="match status" value="1"/>
</dbReference>
<feature type="domain" description="RPW8" evidence="2">
    <location>
        <begin position="89"/>
        <end position="240"/>
    </location>
</feature>
<evidence type="ECO:0000259" key="3">
    <source>
        <dbReference type="PROSITE" id="PS51745"/>
    </source>
</evidence>
<feature type="domain" description="PB1" evidence="3">
    <location>
        <begin position="1083"/>
        <end position="1164"/>
    </location>
</feature>
<dbReference type="PROSITE" id="PS51745">
    <property type="entry name" value="PB1"/>
    <property type="match status" value="1"/>
</dbReference>
<gene>
    <name evidence="4" type="ORF">RHGRI_013061</name>
</gene>
<feature type="region of interest" description="Disordered" evidence="1">
    <location>
        <begin position="978"/>
        <end position="1005"/>
    </location>
</feature>
<dbReference type="Gene3D" id="3.10.20.90">
    <property type="entry name" value="Phosphatidylinositol 3-kinase Catalytic Subunit, Chain A, domain 1"/>
    <property type="match status" value="1"/>
</dbReference>
<feature type="compositionally biased region" description="Polar residues" evidence="1">
    <location>
        <begin position="877"/>
        <end position="888"/>
    </location>
</feature>
<dbReference type="Pfam" id="PF00564">
    <property type="entry name" value="PB1"/>
    <property type="match status" value="1"/>
</dbReference>
<feature type="region of interest" description="Disordered" evidence="1">
    <location>
        <begin position="1032"/>
        <end position="1053"/>
    </location>
</feature>
<dbReference type="InterPro" id="IPR050747">
    <property type="entry name" value="Mitochondrial_chaperone_BCS1"/>
</dbReference>
<dbReference type="EMBL" id="JACTNZ010000005">
    <property type="protein sequence ID" value="KAG5547259.1"/>
    <property type="molecule type" value="Genomic_DNA"/>
</dbReference>
<evidence type="ECO:0008006" key="6">
    <source>
        <dbReference type="Google" id="ProtNLM"/>
    </source>
</evidence>
<dbReference type="AlphaFoldDB" id="A0AAV6K4J4"/>
<dbReference type="InterPro" id="IPR027417">
    <property type="entry name" value="P-loop_NTPase"/>
</dbReference>
<feature type="region of interest" description="Disordered" evidence="1">
    <location>
        <begin position="866"/>
        <end position="888"/>
    </location>
</feature>
<protein>
    <recommendedName>
        <fullName evidence="6">PB1 domain-containing protein</fullName>
    </recommendedName>
</protein>
<comment type="caution">
    <text evidence="4">The sequence shown here is derived from an EMBL/GenBank/DDBJ whole genome shotgun (WGS) entry which is preliminary data.</text>
</comment>
<organism evidence="4 5">
    <name type="scientific">Rhododendron griersonianum</name>
    <dbReference type="NCBI Taxonomy" id="479676"/>
    <lineage>
        <taxon>Eukaryota</taxon>
        <taxon>Viridiplantae</taxon>
        <taxon>Streptophyta</taxon>
        <taxon>Embryophyta</taxon>
        <taxon>Tracheophyta</taxon>
        <taxon>Spermatophyta</taxon>
        <taxon>Magnoliopsida</taxon>
        <taxon>eudicotyledons</taxon>
        <taxon>Gunneridae</taxon>
        <taxon>Pentapetalae</taxon>
        <taxon>asterids</taxon>
        <taxon>Ericales</taxon>
        <taxon>Ericaceae</taxon>
        <taxon>Ericoideae</taxon>
        <taxon>Rhodoreae</taxon>
        <taxon>Rhododendron</taxon>
    </lineage>
</organism>
<keyword evidence="5" id="KW-1185">Reference proteome</keyword>
<feature type="compositionally biased region" description="Polar residues" evidence="1">
    <location>
        <begin position="980"/>
        <end position="1005"/>
    </location>
</feature>
<reference evidence="4" key="1">
    <citation type="submission" date="2020-08" db="EMBL/GenBank/DDBJ databases">
        <title>Plant Genome Project.</title>
        <authorList>
            <person name="Zhang R.-G."/>
        </authorList>
    </citation>
    <scope>NUCLEOTIDE SEQUENCE</scope>
    <source>
        <strain evidence="4">WSP0</strain>
        <tissue evidence="4">Leaf</tissue>
    </source>
</reference>
<dbReference type="InterPro" id="IPR000270">
    <property type="entry name" value="PB1_dom"/>
</dbReference>
<dbReference type="Gene3D" id="3.40.50.300">
    <property type="entry name" value="P-loop containing nucleotide triphosphate hydrolases"/>
    <property type="match status" value="1"/>
</dbReference>